<dbReference type="PANTHER" id="PTHR38445:SF9">
    <property type="entry name" value="HTH-TYPE TRANSCRIPTIONAL REPRESSOR YTRA"/>
    <property type="match status" value="1"/>
</dbReference>
<reference evidence="6 7" key="1">
    <citation type="submission" date="2019-07" db="EMBL/GenBank/DDBJ databases">
        <title>Whole genome shotgun sequence of Cellulomonas aerilata NBRC 106308.</title>
        <authorList>
            <person name="Hosoyama A."/>
            <person name="Uohara A."/>
            <person name="Ohji S."/>
            <person name="Ichikawa N."/>
        </authorList>
    </citation>
    <scope>NUCLEOTIDE SEQUENCE [LARGE SCALE GENOMIC DNA]</scope>
    <source>
        <strain evidence="6 7">NBRC 106308</strain>
    </source>
</reference>
<dbReference type="Gene3D" id="1.10.10.10">
    <property type="entry name" value="Winged helix-like DNA-binding domain superfamily/Winged helix DNA-binding domain"/>
    <property type="match status" value="1"/>
</dbReference>
<evidence type="ECO:0000256" key="1">
    <source>
        <dbReference type="ARBA" id="ARBA00023015"/>
    </source>
</evidence>
<feature type="compositionally biased region" description="Low complexity" evidence="4">
    <location>
        <begin position="124"/>
        <end position="137"/>
    </location>
</feature>
<dbReference type="InterPro" id="IPR036390">
    <property type="entry name" value="WH_DNA-bd_sf"/>
</dbReference>
<dbReference type="PANTHER" id="PTHR38445">
    <property type="entry name" value="HTH-TYPE TRANSCRIPTIONAL REPRESSOR YTRA"/>
    <property type="match status" value="1"/>
</dbReference>
<organism evidence="6 7">
    <name type="scientific">Cellulomonas aerilata</name>
    <dbReference type="NCBI Taxonomy" id="515326"/>
    <lineage>
        <taxon>Bacteria</taxon>
        <taxon>Bacillati</taxon>
        <taxon>Actinomycetota</taxon>
        <taxon>Actinomycetes</taxon>
        <taxon>Micrococcales</taxon>
        <taxon>Cellulomonadaceae</taxon>
        <taxon>Cellulomonas</taxon>
    </lineage>
</organism>
<dbReference type="EMBL" id="BJYY01000001">
    <property type="protein sequence ID" value="GEO32858.1"/>
    <property type="molecule type" value="Genomic_DNA"/>
</dbReference>
<proteinExistence type="predicted"/>
<feature type="region of interest" description="Disordered" evidence="4">
    <location>
        <begin position="124"/>
        <end position="164"/>
    </location>
</feature>
<dbReference type="OrthoDB" id="4307011at2"/>
<keyword evidence="1" id="KW-0805">Transcription regulation</keyword>
<dbReference type="CDD" id="cd07377">
    <property type="entry name" value="WHTH_GntR"/>
    <property type="match status" value="1"/>
</dbReference>
<feature type="domain" description="HTH gntR-type" evidence="5">
    <location>
        <begin position="13"/>
        <end position="81"/>
    </location>
</feature>
<dbReference type="RefSeq" id="WP_146899580.1">
    <property type="nucleotide sequence ID" value="NZ_BAAARM010000001.1"/>
</dbReference>
<gene>
    <name evidence="6" type="ORF">CAE01nite_05830</name>
</gene>
<keyword evidence="2" id="KW-0238">DNA-binding</keyword>
<evidence type="ECO:0000313" key="7">
    <source>
        <dbReference type="Proteomes" id="UP000321181"/>
    </source>
</evidence>
<dbReference type="GO" id="GO:0003700">
    <property type="term" value="F:DNA-binding transcription factor activity"/>
    <property type="evidence" value="ECO:0007669"/>
    <property type="project" value="InterPro"/>
</dbReference>
<accession>A0A512D8P3</accession>
<dbReference type="AlphaFoldDB" id="A0A512D8P3"/>
<dbReference type="SUPFAM" id="SSF46785">
    <property type="entry name" value="Winged helix' DNA-binding domain"/>
    <property type="match status" value="1"/>
</dbReference>
<dbReference type="GO" id="GO:0003677">
    <property type="term" value="F:DNA binding"/>
    <property type="evidence" value="ECO:0007669"/>
    <property type="project" value="UniProtKB-KW"/>
</dbReference>
<dbReference type="Pfam" id="PF00392">
    <property type="entry name" value="GntR"/>
    <property type="match status" value="1"/>
</dbReference>
<evidence type="ECO:0000256" key="2">
    <source>
        <dbReference type="ARBA" id="ARBA00023125"/>
    </source>
</evidence>
<evidence type="ECO:0000256" key="4">
    <source>
        <dbReference type="SAM" id="MobiDB-lite"/>
    </source>
</evidence>
<evidence type="ECO:0000259" key="5">
    <source>
        <dbReference type="PROSITE" id="PS50949"/>
    </source>
</evidence>
<dbReference type="Proteomes" id="UP000321181">
    <property type="component" value="Unassembled WGS sequence"/>
</dbReference>
<evidence type="ECO:0000313" key="6">
    <source>
        <dbReference type="EMBL" id="GEO32858.1"/>
    </source>
</evidence>
<comment type="caution">
    <text evidence="6">The sequence shown here is derived from an EMBL/GenBank/DDBJ whole genome shotgun (WGS) entry which is preliminary data.</text>
</comment>
<name>A0A512D8P3_9CELL</name>
<dbReference type="InterPro" id="IPR036388">
    <property type="entry name" value="WH-like_DNA-bd_sf"/>
</dbReference>
<keyword evidence="3" id="KW-0804">Transcription</keyword>
<dbReference type="InterPro" id="IPR000524">
    <property type="entry name" value="Tscrpt_reg_HTH_GntR"/>
</dbReference>
<dbReference type="SMART" id="SM00345">
    <property type="entry name" value="HTH_GNTR"/>
    <property type="match status" value="1"/>
</dbReference>
<keyword evidence="7" id="KW-1185">Reference proteome</keyword>
<protein>
    <recommendedName>
        <fullName evidence="5">HTH gntR-type domain-containing protein</fullName>
    </recommendedName>
</protein>
<evidence type="ECO:0000256" key="3">
    <source>
        <dbReference type="ARBA" id="ARBA00023163"/>
    </source>
</evidence>
<sequence length="164" mass="16287">MSLQLEVDLAAGVPPFEQIRSQVLAHVAAGRLRAGDRLPTIRALAADLGVAAGTVARAYRELEASGVVVTRRRTGTVVAAGRDAPDDAVARAAHALVRSARASGLTDAEVLDVVRGALLAPAAGTSGTAGTAGTAGTDDSDAARTPARGTLRASDPPGPAPAPA</sequence>
<dbReference type="PROSITE" id="PS50949">
    <property type="entry name" value="HTH_GNTR"/>
    <property type="match status" value="1"/>
</dbReference>